<feature type="transmembrane region" description="Helical" evidence="2">
    <location>
        <begin position="334"/>
        <end position="356"/>
    </location>
</feature>
<sequence length="384" mass="42140">MRVFVSYARQDANAVEGIKQAVEGIGHDIWFDRELKGGQQWWDTILEQIRSCDAFVFALSPNSAKSKACRLELMYAIGTQRALLPVMVGTVDARLFHEGLANYQNTDFRNASIASTLALVNALNRLPKAGPLPDPLPVAPPVPITYLDEFTIKLEAESLPLKEQRSMVAALGAYLDDEDDRPVALELLRQLRKRPDVIEAVAREIDRLTGAAPRPAEAPMHRAPVERSPVEVRTSQPGPSLQQPARAGTPPKTYRFTAPSVDIYTLAQRLENWLTSEQLQTQVLNDGATVLVQAQSAEKWKKWIGASVAFTISMRMEGFELVVEMGQAQWKDKAAAAAVGLFVAWPALIPAAFGAARQKALPEKALRLIERSLAEANTLSPSAG</sequence>
<feature type="compositionally biased region" description="Basic and acidic residues" evidence="1">
    <location>
        <begin position="219"/>
        <end position="230"/>
    </location>
</feature>
<evidence type="ECO:0000313" key="4">
    <source>
        <dbReference type="EMBL" id="QSQ25178.1"/>
    </source>
</evidence>
<dbReference type="InterPro" id="IPR035897">
    <property type="entry name" value="Toll_tir_struct_dom_sf"/>
</dbReference>
<dbReference type="Gene3D" id="3.40.50.10140">
    <property type="entry name" value="Toll/interleukin-1 receptor homology (TIR) domain"/>
    <property type="match status" value="1"/>
</dbReference>
<accession>A0ABX7P3X5</accession>
<evidence type="ECO:0000259" key="3">
    <source>
        <dbReference type="PROSITE" id="PS50104"/>
    </source>
</evidence>
<name>A0ABX7P3X5_9BACT</name>
<evidence type="ECO:0000313" key="5">
    <source>
        <dbReference type="Proteomes" id="UP000662747"/>
    </source>
</evidence>
<keyword evidence="2" id="KW-0812">Transmembrane</keyword>
<dbReference type="EMBL" id="CP071090">
    <property type="protein sequence ID" value="QSQ25178.1"/>
    <property type="molecule type" value="Genomic_DNA"/>
</dbReference>
<dbReference type="PROSITE" id="PS50104">
    <property type="entry name" value="TIR"/>
    <property type="match status" value="1"/>
</dbReference>
<keyword evidence="5" id="KW-1185">Reference proteome</keyword>
<keyword evidence="2" id="KW-0472">Membrane</keyword>
<reference evidence="4 5" key="1">
    <citation type="submission" date="2021-02" db="EMBL/GenBank/DDBJ databases">
        <title>De Novo genome assembly of isolated myxobacteria.</title>
        <authorList>
            <person name="Stevens D.C."/>
        </authorList>
    </citation>
    <scope>NUCLEOTIDE SEQUENCE [LARGE SCALE GENOMIC DNA]</scope>
    <source>
        <strain evidence="5">SCPEA02</strain>
    </source>
</reference>
<feature type="domain" description="TIR" evidence="3">
    <location>
        <begin position="1"/>
        <end position="115"/>
    </location>
</feature>
<proteinExistence type="predicted"/>
<evidence type="ECO:0000256" key="2">
    <source>
        <dbReference type="SAM" id="Phobius"/>
    </source>
</evidence>
<dbReference type="Proteomes" id="UP000662747">
    <property type="component" value="Chromosome"/>
</dbReference>
<dbReference type="Pfam" id="PF13676">
    <property type="entry name" value="TIR_2"/>
    <property type="match status" value="1"/>
</dbReference>
<dbReference type="RefSeq" id="WP_206726735.1">
    <property type="nucleotide sequence ID" value="NZ_CP071090.1"/>
</dbReference>
<feature type="region of interest" description="Disordered" evidence="1">
    <location>
        <begin position="209"/>
        <end position="252"/>
    </location>
</feature>
<keyword evidence="2" id="KW-1133">Transmembrane helix</keyword>
<keyword evidence="4" id="KW-0675">Receptor</keyword>
<organism evidence="4 5">
    <name type="scientific">Pyxidicoccus parkwayensis</name>
    <dbReference type="NCBI Taxonomy" id="2813578"/>
    <lineage>
        <taxon>Bacteria</taxon>
        <taxon>Pseudomonadati</taxon>
        <taxon>Myxococcota</taxon>
        <taxon>Myxococcia</taxon>
        <taxon>Myxococcales</taxon>
        <taxon>Cystobacterineae</taxon>
        <taxon>Myxococcaceae</taxon>
        <taxon>Pyxidicoccus</taxon>
    </lineage>
</organism>
<evidence type="ECO:0000256" key="1">
    <source>
        <dbReference type="SAM" id="MobiDB-lite"/>
    </source>
</evidence>
<dbReference type="SUPFAM" id="SSF52200">
    <property type="entry name" value="Toll/Interleukin receptor TIR domain"/>
    <property type="match status" value="1"/>
</dbReference>
<gene>
    <name evidence="4" type="ORF">JY651_09705</name>
</gene>
<dbReference type="InterPro" id="IPR000157">
    <property type="entry name" value="TIR_dom"/>
</dbReference>
<feature type="compositionally biased region" description="Polar residues" evidence="1">
    <location>
        <begin position="233"/>
        <end position="243"/>
    </location>
</feature>
<protein>
    <submittedName>
        <fullName evidence="4">Toll/interleukin-1 receptor domain-containing protein</fullName>
    </submittedName>
</protein>